<organism evidence="1 2">
    <name type="scientific">Alternaria burnsii</name>
    <dbReference type="NCBI Taxonomy" id="1187904"/>
    <lineage>
        <taxon>Eukaryota</taxon>
        <taxon>Fungi</taxon>
        <taxon>Dikarya</taxon>
        <taxon>Ascomycota</taxon>
        <taxon>Pezizomycotina</taxon>
        <taxon>Dothideomycetes</taxon>
        <taxon>Pleosporomycetidae</taxon>
        <taxon>Pleosporales</taxon>
        <taxon>Pleosporineae</taxon>
        <taxon>Pleosporaceae</taxon>
        <taxon>Alternaria</taxon>
        <taxon>Alternaria sect. Alternaria</taxon>
    </lineage>
</organism>
<protein>
    <submittedName>
        <fullName evidence="1">Uncharacterized protein</fullName>
    </submittedName>
</protein>
<accession>A0A8H7EEZ1</accession>
<sequence length="101" mass="11779">MHRHSLDHCTYLLQRRLFVNETDPSFATKLLRKEPLPTLNHVVEKNEEGVFHSWYSPNVLRMRLTDDKEPKRQQAVAMTIQEQIELINTVLPNVCANDDPG</sequence>
<proteinExistence type="predicted"/>
<keyword evidence="2" id="KW-1185">Reference proteome</keyword>
<reference evidence="1" key="1">
    <citation type="submission" date="2020-01" db="EMBL/GenBank/DDBJ databases">
        <authorList>
            <person name="Feng Z.H.Z."/>
        </authorList>
    </citation>
    <scope>NUCLEOTIDE SEQUENCE</scope>
    <source>
        <strain evidence="1">CBS107.38</strain>
    </source>
</reference>
<dbReference type="GeneID" id="62202446"/>
<dbReference type="EMBL" id="JAAABM010000005">
    <property type="protein sequence ID" value="KAF7677362.1"/>
    <property type="molecule type" value="Genomic_DNA"/>
</dbReference>
<dbReference type="Proteomes" id="UP000596902">
    <property type="component" value="Unassembled WGS sequence"/>
</dbReference>
<name>A0A8H7EEZ1_9PLEO</name>
<reference evidence="1" key="2">
    <citation type="submission" date="2020-08" db="EMBL/GenBank/DDBJ databases">
        <title>Draft Genome Sequence of Cumin Blight Pathogen Alternaria burnsii.</title>
        <authorList>
            <person name="Feng Z."/>
        </authorList>
    </citation>
    <scope>NUCLEOTIDE SEQUENCE</scope>
    <source>
        <strain evidence="1">CBS107.38</strain>
    </source>
</reference>
<dbReference type="AlphaFoldDB" id="A0A8H7EEZ1"/>
<evidence type="ECO:0000313" key="1">
    <source>
        <dbReference type="EMBL" id="KAF7677362.1"/>
    </source>
</evidence>
<dbReference type="RefSeq" id="XP_038787540.1">
    <property type="nucleotide sequence ID" value="XM_038929268.1"/>
</dbReference>
<gene>
    <name evidence="1" type="ORF">GT037_004221</name>
</gene>
<comment type="caution">
    <text evidence="1">The sequence shown here is derived from an EMBL/GenBank/DDBJ whole genome shotgun (WGS) entry which is preliminary data.</text>
</comment>
<evidence type="ECO:0000313" key="2">
    <source>
        <dbReference type="Proteomes" id="UP000596902"/>
    </source>
</evidence>